<evidence type="ECO:0000256" key="12">
    <source>
        <dbReference type="ARBA" id="ARBA00022801"/>
    </source>
</evidence>
<keyword evidence="8 14" id="KW-0963">Cytoplasm</keyword>
<accession>A0ABS4KKE3</accession>
<keyword evidence="9 14" id="KW-0540">Nuclease</keyword>
<comment type="catalytic activity">
    <reaction evidence="1 14 15 16">
        <text>Endonucleolytic cleavage to 5'-phosphomonoester.</text>
        <dbReference type="EC" id="3.1.26.4"/>
    </reaction>
</comment>
<evidence type="ECO:0000313" key="18">
    <source>
        <dbReference type="EMBL" id="MBP2027810.1"/>
    </source>
</evidence>
<dbReference type="Proteomes" id="UP001314903">
    <property type="component" value="Unassembled WGS sequence"/>
</dbReference>
<dbReference type="InterPro" id="IPR022898">
    <property type="entry name" value="RNase_HII"/>
</dbReference>
<feature type="binding site" evidence="14 15">
    <location>
        <position position="172"/>
    </location>
    <ligand>
        <name>a divalent metal cation</name>
        <dbReference type="ChEBI" id="CHEBI:60240"/>
    </ligand>
</feature>
<dbReference type="InterPro" id="IPR001352">
    <property type="entry name" value="RNase_HII/HIII"/>
</dbReference>
<dbReference type="InterPro" id="IPR024567">
    <property type="entry name" value="RNase_HII/HIII_dom"/>
</dbReference>
<evidence type="ECO:0000256" key="10">
    <source>
        <dbReference type="ARBA" id="ARBA00022723"/>
    </source>
</evidence>
<dbReference type="EC" id="3.1.26.4" evidence="6 14"/>
<dbReference type="GO" id="GO:0032259">
    <property type="term" value="P:methylation"/>
    <property type="evidence" value="ECO:0007669"/>
    <property type="project" value="UniProtKB-KW"/>
</dbReference>
<dbReference type="Gene3D" id="3.30.420.10">
    <property type="entry name" value="Ribonuclease H-like superfamily/Ribonuclease H"/>
    <property type="match status" value="1"/>
</dbReference>
<dbReference type="CDD" id="cd07182">
    <property type="entry name" value="RNase_HII_bacteria_HII_like"/>
    <property type="match status" value="1"/>
</dbReference>
<evidence type="ECO:0000256" key="14">
    <source>
        <dbReference type="HAMAP-Rule" id="MF_00052"/>
    </source>
</evidence>
<feature type="domain" description="RNase H type-2" evidence="17">
    <location>
        <begin position="74"/>
        <end position="260"/>
    </location>
</feature>
<dbReference type="InterPro" id="IPR036397">
    <property type="entry name" value="RNaseH_sf"/>
</dbReference>
<name>A0ABS4KKE3_9FIRM</name>
<feature type="binding site" evidence="14 15">
    <location>
        <position position="80"/>
    </location>
    <ligand>
        <name>a divalent metal cation</name>
        <dbReference type="ChEBI" id="CHEBI:60240"/>
    </ligand>
</feature>
<evidence type="ECO:0000256" key="11">
    <source>
        <dbReference type="ARBA" id="ARBA00022759"/>
    </source>
</evidence>
<comment type="caution">
    <text evidence="18">The sequence shown here is derived from an EMBL/GenBank/DDBJ whole genome shotgun (WGS) entry which is preliminary data.</text>
</comment>
<dbReference type="GO" id="GO:0004523">
    <property type="term" value="F:RNA-DNA hybrid ribonuclease activity"/>
    <property type="evidence" value="ECO:0007669"/>
    <property type="project" value="UniProtKB-EC"/>
</dbReference>
<evidence type="ECO:0000256" key="15">
    <source>
        <dbReference type="PROSITE-ProRule" id="PRU01319"/>
    </source>
</evidence>
<evidence type="ECO:0000256" key="5">
    <source>
        <dbReference type="ARBA" id="ARBA00007383"/>
    </source>
</evidence>
<comment type="cofactor">
    <cofactor evidence="14 15">
        <name>Mn(2+)</name>
        <dbReference type="ChEBI" id="CHEBI:29035"/>
    </cofactor>
    <cofactor evidence="14 15">
        <name>Mg(2+)</name>
        <dbReference type="ChEBI" id="CHEBI:18420"/>
    </cofactor>
    <text evidence="14 15">Manganese or magnesium. Binds 1 divalent metal ion per monomer in the absence of substrate. May bind a second metal ion after substrate binding.</text>
</comment>
<dbReference type="EMBL" id="JAGGLI010000016">
    <property type="protein sequence ID" value="MBP2027810.1"/>
    <property type="molecule type" value="Genomic_DNA"/>
</dbReference>
<dbReference type="InterPro" id="IPR012337">
    <property type="entry name" value="RNaseH-like_sf"/>
</dbReference>
<reference evidence="18 19" key="1">
    <citation type="submission" date="2021-03" db="EMBL/GenBank/DDBJ databases">
        <title>Genomic Encyclopedia of Type Strains, Phase IV (KMG-IV): sequencing the most valuable type-strain genomes for metagenomic binning, comparative biology and taxonomic classification.</title>
        <authorList>
            <person name="Goeker M."/>
        </authorList>
    </citation>
    <scope>NUCLEOTIDE SEQUENCE [LARGE SCALE GENOMIC DNA]</scope>
    <source>
        <strain evidence="18 19">DSM 27512</strain>
    </source>
</reference>
<evidence type="ECO:0000256" key="9">
    <source>
        <dbReference type="ARBA" id="ARBA00022722"/>
    </source>
</evidence>
<evidence type="ECO:0000256" key="6">
    <source>
        <dbReference type="ARBA" id="ARBA00012180"/>
    </source>
</evidence>
<dbReference type="NCBIfam" id="NF000594">
    <property type="entry name" value="PRK00015.1-1"/>
    <property type="match status" value="1"/>
</dbReference>
<feature type="binding site" evidence="14 15">
    <location>
        <position position="81"/>
    </location>
    <ligand>
        <name>a divalent metal cation</name>
        <dbReference type="ChEBI" id="CHEBI:60240"/>
    </ligand>
</feature>
<dbReference type="PANTHER" id="PTHR10954">
    <property type="entry name" value="RIBONUCLEASE H2 SUBUNIT A"/>
    <property type="match status" value="1"/>
</dbReference>
<dbReference type="GO" id="GO:0008168">
    <property type="term" value="F:methyltransferase activity"/>
    <property type="evidence" value="ECO:0007669"/>
    <property type="project" value="UniProtKB-KW"/>
</dbReference>
<comment type="function">
    <text evidence="3 14 16">Endonuclease that specifically degrades the RNA of RNA-DNA hybrids.</text>
</comment>
<gene>
    <name evidence="14" type="primary">rnhB</name>
    <name evidence="18" type="ORF">J2Z35_001608</name>
</gene>
<evidence type="ECO:0000256" key="8">
    <source>
        <dbReference type="ARBA" id="ARBA00022490"/>
    </source>
</evidence>
<dbReference type="PROSITE" id="PS51975">
    <property type="entry name" value="RNASE_H_2"/>
    <property type="match status" value="1"/>
</dbReference>
<comment type="similarity">
    <text evidence="5 14 16">Belongs to the RNase HII family.</text>
</comment>
<keyword evidence="18" id="KW-0808">Transferase</keyword>
<keyword evidence="12 14" id="KW-0378">Hydrolase</keyword>
<evidence type="ECO:0000313" key="19">
    <source>
        <dbReference type="Proteomes" id="UP001314903"/>
    </source>
</evidence>
<dbReference type="PANTHER" id="PTHR10954:SF18">
    <property type="entry name" value="RIBONUCLEASE HII"/>
    <property type="match status" value="1"/>
</dbReference>
<dbReference type="HAMAP" id="MF_00052_B">
    <property type="entry name" value="RNase_HII_B"/>
    <property type="match status" value="1"/>
</dbReference>
<evidence type="ECO:0000256" key="16">
    <source>
        <dbReference type="RuleBase" id="RU003515"/>
    </source>
</evidence>
<keyword evidence="11 14" id="KW-0255">Endonuclease</keyword>
<comment type="subcellular location">
    <subcellularLocation>
        <location evidence="4 14">Cytoplasm</location>
    </subcellularLocation>
</comment>
<proteinExistence type="inferred from homology"/>
<evidence type="ECO:0000256" key="3">
    <source>
        <dbReference type="ARBA" id="ARBA00004065"/>
    </source>
</evidence>
<dbReference type="Pfam" id="PF01351">
    <property type="entry name" value="RNase_HII"/>
    <property type="match status" value="1"/>
</dbReference>
<evidence type="ECO:0000256" key="7">
    <source>
        <dbReference type="ARBA" id="ARBA00019179"/>
    </source>
</evidence>
<evidence type="ECO:0000259" key="17">
    <source>
        <dbReference type="PROSITE" id="PS51975"/>
    </source>
</evidence>
<keyword evidence="18" id="KW-0489">Methyltransferase</keyword>
<comment type="cofactor">
    <cofactor evidence="2">
        <name>Mg(2+)</name>
        <dbReference type="ChEBI" id="CHEBI:18420"/>
    </cofactor>
</comment>
<protein>
    <recommendedName>
        <fullName evidence="7 14">Ribonuclease HII</fullName>
        <shortName evidence="14">RNase HII</shortName>
        <ecNumber evidence="6 14">3.1.26.4</ecNumber>
    </recommendedName>
</protein>
<dbReference type="SUPFAM" id="SSF53098">
    <property type="entry name" value="Ribonuclease H-like"/>
    <property type="match status" value="1"/>
</dbReference>
<dbReference type="NCBIfam" id="NF000595">
    <property type="entry name" value="PRK00015.1-3"/>
    <property type="match status" value="1"/>
</dbReference>
<evidence type="ECO:0000256" key="13">
    <source>
        <dbReference type="ARBA" id="ARBA00023211"/>
    </source>
</evidence>
<evidence type="ECO:0000256" key="2">
    <source>
        <dbReference type="ARBA" id="ARBA00001946"/>
    </source>
</evidence>
<organism evidence="18 19">
    <name type="scientific">Acetoanaerobium pronyense</name>
    <dbReference type="NCBI Taxonomy" id="1482736"/>
    <lineage>
        <taxon>Bacteria</taxon>
        <taxon>Bacillati</taxon>
        <taxon>Bacillota</taxon>
        <taxon>Clostridia</taxon>
        <taxon>Peptostreptococcales</taxon>
        <taxon>Filifactoraceae</taxon>
        <taxon>Acetoanaerobium</taxon>
    </lineage>
</organism>
<evidence type="ECO:0000256" key="4">
    <source>
        <dbReference type="ARBA" id="ARBA00004496"/>
    </source>
</evidence>
<keyword evidence="13 14" id="KW-0464">Manganese</keyword>
<evidence type="ECO:0000256" key="1">
    <source>
        <dbReference type="ARBA" id="ARBA00000077"/>
    </source>
</evidence>
<keyword evidence="19" id="KW-1185">Reference proteome</keyword>
<sequence length="260" mass="29414">MMDKLKVQEIKNIIDKLEEKEYLKYIDMMSKDNRESVKKLALGLSKKLDKSRIETERLIKLFEIEEHFIEKGNTLIGGIDEAGRGPLAGPVVAACVVLEKNPMIKKINDSKKISEKVREELFEEIKNNSISYGIGIADNNEIDSLNIYGATMLAMRRAIEMCDIKPDFILIDGNQAIKEISLPQKTVIQGDARCSSIACASILAKVTRDSLMKEYAKIYKVYGFEKHKGYGTLEHVDAIRKFGVTPIHRMSFLGKILEQN</sequence>
<keyword evidence="10 14" id="KW-0479">Metal-binding</keyword>